<dbReference type="NCBIfam" id="TIGR03302">
    <property type="entry name" value="OM_YfiO"/>
    <property type="match status" value="1"/>
</dbReference>
<proteinExistence type="inferred from homology"/>
<dbReference type="RefSeq" id="WP_207690780.1">
    <property type="nucleotide sequence ID" value="NZ_CP061799.1"/>
</dbReference>
<dbReference type="HAMAP" id="MF_00922">
    <property type="entry name" value="OM_assembly_BamD"/>
    <property type="match status" value="1"/>
</dbReference>
<evidence type="ECO:0000313" key="8">
    <source>
        <dbReference type="Proteomes" id="UP000663720"/>
    </source>
</evidence>
<evidence type="ECO:0000256" key="4">
    <source>
        <dbReference type="PROSITE-ProRule" id="PRU00339"/>
    </source>
</evidence>
<evidence type="ECO:0000256" key="2">
    <source>
        <dbReference type="ARBA" id="ARBA00023136"/>
    </source>
</evidence>
<dbReference type="Gene3D" id="1.25.40.10">
    <property type="entry name" value="Tetratricopeptide repeat domain"/>
    <property type="match status" value="1"/>
</dbReference>
<dbReference type="PROSITE" id="PS50005">
    <property type="entry name" value="TPR"/>
    <property type="match status" value="1"/>
</dbReference>
<keyword evidence="2" id="KW-0472">Membrane</keyword>
<dbReference type="Pfam" id="PF13525">
    <property type="entry name" value="YfiO"/>
    <property type="match status" value="1"/>
</dbReference>
<feature type="signal peptide" evidence="5">
    <location>
        <begin position="1"/>
        <end position="23"/>
    </location>
</feature>
<dbReference type="InterPro" id="IPR019734">
    <property type="entry name" value="TPR_rpt"/>
</dbReference>
<reference evidence="7" key="1">
    <citation type="journal article" date="2021" name="Microb. Physiol.">
        <title>Proteogenomic Insights into the Physiology of Marine, Sulfate-Reducing, Filamentous Desulfonema limicola and Desulfonema magnum.</title>
        <authorList>
            <person name="Schnaars V."/>
            <person name="Wohlbrand L."/>
            <person name="Scheve S."/>
            <person name="Hinrichs C."/>
            <person name="Reinhardt R."/>
            <person name="Rabus R."/>
        </authorList>
    </citation>
    <scope>NUCLEOTIDE SEQUENCE</scope>
    <source>
        <strain evidence="7">5ac10</strain>
    </source>
</reference>
<keyword evidence="3" id="KW-0998">Cell outer membrane</keyword>
<feature type="domain" description="Outer membrane lipoprotein BamD-like" evidence="6">
    <location>
        <begin position="27"/>
        <end position="216"/>
    </location>
</feature>
<dbReference type="InterPro" id="IPR017689">
    <property type="entry name" value="BamD"/>
</dbReference>
<dbReference type="KEGG" id="dli:dnl_12250"/>
<sequence>MKKIICLSIVCLFLCSGCSFFRAKEEKTAVELVSGGMEAFEDGKYQKAIDSFIKLKEWYPFSKYASLAELKIAESYYHLKEYDEAVIAYEDFENLHPRNEAIPYIIYQIGNCYFEQMGSVDRDQTSVKKALDTYKRLIRQFPDSMYALKAEKNINECEKSLAGHELYVGMFYYKSNHYKPALSRFKSLVSSFPDLGIHEKALEYISLCENAIQKNQEEN</sequence>
<accession>A0A975B562</accession>
<evidence type="ECO:0000313" key="7">
    <source>
        <dbReference type="EMBL" id="QTA78978.1"/>
    </source>
</evidence>
<evidence type="ECO:0000256" key="3">
    <source>
        <dbReference type="ARBA" id="ARBA00023237"/>
    </source>
</evidence>
<dbReference type="InterPro" id="IPR011990">
    <property type="entry name" value="TPR-like_helical_dom_sf"/>
</dbReference>
<dbReference type="InterPro" id="IPR039565">
    <property type="entry name" value="BamD-like"/>
</dbReference>
<evidence type="ECO:0000259" key="6">
    <source>
        <dbReference type="Pfam" id="PF13525"/>
    </source>
</evidence>
<keyword evidence="8" id="KW-1185">Reference proteome</keyword>
<name>A0A975B562_9BACT</name>
<dbReference type="EMBL" id="CP061799">
    <property type="protein sequence ID" value="QTA78978.1"/>
    <property type="molecule type" value="Genomic_DNA"/>
</dbReference>
<organism evidence="7 8">
    <name type="scientific">Desulfonema limicola</name>
    <dbReference type="NCBI Taxonomy" id="45656"/>
    <lineage>
        <taxon>Bacteria</taxon>
        <taxon>Pseudomonadati</taxon>
        <taxon>Thermodesulfobacteriota</taxon>
        <taxon>Desulfobacteria</taxon>
        <taxon>Desulfobacterales</taxon>
        <taxon>Desulfococcaceae</taxon>
        <taxon>Desulfonema</taxon>
    </lineage>
</organism>
<feature type="repeat" description="TPR" evidence="4">
    <location>
        <begin position="66"/>
        <end position="99"/>
    </location>
</feature>
<gene>
    <name evidence="7" type="primary">bamD</name>
    <name evidence="7" type="ORF">dnl_12250</name>
</gene>
<feature type="chain" id="PRO_5039894651" evidence="5">
    <location>
        <begin position="24"/>
        <end position="219"/>
    </location>
</feature>
<protein>
    <submittedName>
        <fullName evidence="7">Outer membrane protein assembly factor</fullName>
    </submittedName>
</protein>
<keyword evidence="1 5" id="KW-0732">Signal</keyword>
<dbReference type="AlphaFoldDB" id="A0A975B562"/>
<dbReference type="Proteomes" id="UP000663720">
    <property type="component" value="Chromosome"/>
</dbReference>
<evidence type="ECO:0000256" key="5">
    <source>
        <dbReference type="SAM" id="SignalP"/>
    </source>
</evidence>
<evidence type="ECO:0000256" key="1">
    <source>
        <dbReference type="ARBA" id="ARBA00022729"/>
    </source>
</evidence>
<dbReference type="SUPFAM" id="SSF48452">
    <property type="entry name" value="TPR-like"/>
    <property type="match status" value="1"/>
</dbReference>
<keyword evidence="4" id="KW-0802">TPR repeat</keyword>